<comment type="caution">
    <text evidence="1">The sequence shown here is derived from an EMBL/GenBank/DDBJ whole genome shotgun (WGS) entry which is preliminary data.</text>
</comment>
<gene>
    <name evidence="1" type="ORF">HNQ61_001345</name>
</gene>
<reference evidence="1 2" key="1">
    <citation type="submission" date="2020-08" db="EMBL/GenBank/DDBJ databases">
        <title>Genomic Encyclopedia of Type Strains, Phase IV (KMG-IV): sequencing the most valuable type-strain genomes for metagenomic binning, comparative biology and taxonomic classification.</title>
        <authorList>
            <person name="Goeker M."/>
        </authorList>
    </citation>
    <scope>NUCLEOTIDE SEQUENCE [LARGE SCALE GENOMIC DNA]</scope>
    <source>
        <strain evidence="1 2">DSM 29007</strain>
    </source>
</reference>
<accession>A0A841GVI2</accession>
<evidence type="ECO:0000313" key="2">
    <source>
        <dbReference type="Proteomes" id="UP000582837"/>
    </source>
</evidence>
<protein>
    <submittedName>
        <fullName evidence="1">Uncharacterized protein</fullName>
    </submittedName>
</protein>
<organism evidence="1 2">
    <name type="scientific">Longimicrobium terrae</name>
    <dbReference type="NCBI Taxonomy" id="1639882"/>
    <lineage>
        <taxon>Bacteria</taxon>
        <taxon>Pseudomonadati</taxon>
        <taxon>Gemmatimonadota</taxon>
        <taxon>Longimicrobiia</taxon>
        <taxon>Longimicrobiales</taxon>
        <taxon>Longimicrobiaceae</taxon>
        <taxon>Longimicrobium</taxon>
    </lineage>
</organism>
<sequence length="229" mass="24559">MIHLTISSTTDSSTIMATGPAGSILMKAIEIGADLLEPAMDAAIRLDYLKDLPGFGLVIKVAQASRSVSDFILLAKMEGFAEGMGEVDRAELAAFAAKIDAEPEFGKRIGKLLLGSLHAFNDFEKTPILGKIYRSFVLGEIGFDTVRRLSNAVNLAVVDDLTALYSAHPDSKVMTEEARADFVTSLHALRITGLASLEDTAFAFVGRNSYIGTAVAPLGTEFIRIMQSK</sequence>
<keyword evidence="2" id="KW-1185">Reference proteome</keyword>
<name>A0A841GVI2_9BACT</name>
<dbReference type="RefSeq" id="WP_170036156.1">
    <property type="nucleotide sequence ID" value="NZ_JABDTL010000002.1"/>
</dbReference>
<dbReference type="EMBL" id="JACHIA010000003">
    <property type="protein sequence ID" value="MBB6069728.1"/>
    <property type="molecule type" value="Genomic_DNA"/>
</dbReference>
<dbReference type="Proteomes" id="UP000582837">
    <property type="component" value="Unassembled WGS sequence"/>
</dbReference>
<evidence type="ECO:0000313" key="1">
    <source>
        <dbReference type="EMBL" id="MBB6069728.1"/>
    </source>
</evidence>
<dbReference type="AlphaFoldDB" id="A0A841GVI2"/>
<proteinExistence type="predicted"/>